<evidence type="ECO:0000313" key="2">
    <source>
        <dbReference type="EMBL" id="QDT66915.1"/>
    </source>
</evidence>
<dbReference type="PANTHER" id="PTHR34989:SF1">
    <property type="entry name" value="PROTEIN HDED"/>
    <property type="match status" value="1"/>
</dbReference>
<gene>
    <name evidence="2" type="ORF">V22_41870</name>
</gene>
<reference evidence="2 3" key="1">
    <citation type="submission" date="2019-02" db="EMBL/GenBank/DDBJ databases">
        <title>Deep-cultivation of Planctomycetes and their phenomic and genomic characterization uncovers novel biology.</title>
        <authorList>
            <person name="Wiegand S."/>
            <person name="Jogler M."/>
            <person name="Boedeker C."/>
            <person name="Pinto D."/>
            <person name="Vollmers J."/>
            <person name="Rivas-Marin E."/>
            <person name="Kohn T."/>
            <person name="Peeters S.H."/>
            <person name="Heuer A."/>
            <person name="Rast P."/>
            <person name="Oberbeckmann S."/>
            <person name="Bunk B."/>
            <person name="Jeske O."/>
            <person name="Meyerdierks A."/>
            <person name="Storesund J.E."/>
            <person name="Kallscheuer N."/>
            <person name="Luecker S."/>
            <person name="Lage O.M."/>
            <person name="Pohl T."/>
            <person name="Merkel B.J."/>
            <person name="Hornburger P."/>
            <person name="Mueller R.-W."/>
            <person name="Bruemmer F."/>
            <person name="Labrenz M."/>
            <person name="Spormann A.M."/>
            <person name="Op den Camp H."/>
            <person name="Overmann J."/>
            <person name="Amann R."/>
            <person name="Jetten M.S.M."/>
            <person name="Mascher T."/>
            <person name="Medema M.H."/>
            <person name="Devos D.P."/>
            <person name="Kaster A.-K."/>
            <person name="Ovreas L."/>
            <person name="Rohde M."/>
            <person name="Galperin M.Y."/>
            <person name="Jogler C."/>
        </authorList>
    </citation>
    <scope>NUCLEOTIDE SEQUENCE [LARGE SCALE GENOMIC DNA]</scope>
    <source>
        <strain evidence="2 3">V22</strain>
    </source>
</reference>
<feature type="transmembrane region" description="Helical" evidence="1">
    <location>
        <begin position="76"/>
        <end position="95"/>
    </location>
</feature>
<feature type="transmembrane region" description="Helical" evidence="1">
    <location>
        <begin position="101"/>
        <end position="124"/>
    </location>
</feature>
<protein>
    <submittedName>
        <fullName evidence="2">Acid-resistance membrane protein</fullName>
    </submittedName>
</protein>
<dbReference type="GO" id="GO:0005886">
    <property type="term" value="C:plasma membrane"/>
    <property type="evidence" value="ECO:0007669"/>
    <property type="project" value="TreeGrafter"/>
</dbReference>
<proteinExistence type="predicted"/>
<evidence type="ECO:0000256" key="1">
    <source>
        <dbReference type="SAM" id="Phobius"/>
    </source>
</evidence>
<feature type="transmembrane region" description="Helical" evidence="1">
    <location>
        <begin position="44"/>
        <end position="64"/>
    </location>
</feature>
<dbReference type="PANTHER" id="PTHR34989">
    <property type="entry name" value="PROTEIN HDED"/>
    <property type="match status" value="1"/>
</dbReference>
<accession>A0A517TEX0</accession>
<organism evidence="2 3">
    <name type="scientific">Calycomorphotria hydatis</name>
    <dbReference type="NCBI Taxonomy" id="2528027"/>
    <lineage>
        <taxon>Bacteria</taxon>
        <taxon>Pseudomonadati</taxon>
        <taxon>Planctomycetota</taxon>
        <taxon>Planctomycetia</taxon>
        <taxon>Planctomycetales</taxon>
        <taxon>Planctomycetaceae</taxon>
        <taxon>Calycomorphotria</taxon>
    </lineage>
</organism>
<keyword evidence="1" id="KW-1133">Transmembrane helix</keyword>
<evidence type="ECO:0000313" key="3">
    <source>
        <dbReference type="Proteomes" id="UP000319976"/>
    </source>
</evidence>
<dbReference type="InterPro" id="IPR005325">
    <property type="entry name" value="DUF308_memb"/>
</dbReference>
<dbReference type="EMBL" id="CP036316">
    <property type="protein sequence ID" value="QDT66915.1"/>
    <property type="molecule type" value="Genomic_DNA"/>
</dbReference>
<keyword evidence="1" id="KW-0472">Membrane</keyword>
<keyword evidence="1" id="KW-0812">Transmembrane</keyword>
<dbReference type="RefSeq" id="WP_197439804.1">
    <property type="nucleotide sequence ID" value="NZ_CP036316.1"/>
</dbReference>
<dbReference type="InterPro" id="IPR052712">
    <property type="entry name" value="Acid_resist_chaperone_HdeD"/>
</dbReference>
<dbReference type="KEGG" id="chya:V22_41870"/>
<feature type="transmembrane region" description="Helical" evidence="1">
    <location>
        <begin position="131"/>
        <end position="149"/>
    </location>
</feature>
<sequence>MPIASASLREIGLEDVKKNATWFLVVGALLVLFGMLAIGSPFVVGGTIVVFLGVLMLVGGIAQAGHAFARKEWSGFFIDLLIGLLYCVIGVMFMVHTGGALAILTLLIAISLILGGIFRVVAALVINPPHWFWILLNGVISLVLGILIFNQLPDSAMWVIGLFVGIDMLFNGWSLIFLGITAKNLPSSGGDEPTEEPATTDSPE</sequence>
<dbReference type="Proteomes" id="UP000319976">
    <property type="component" value="Chromosome"/>
</dbReference>
<feature type="transmembrane region" description="Helical" evidence="1">
    <location>
        <begin position="20"/>
        <end position="38"/>
    </location>
</feature>
<dbReference type="AlphaFoldDB" id="A0A517TEX0"/>
<name>A0A517TEX0_9PLAN</name>
<keyword evidence="3" id="KW-1185">Reference proteome</keyword>
<feature type="transmembrane region" description="Helical" evidence="1">
    <location>
        <begin position="155"/>
        <end position="178"/>
    </location>
</feature>
<dbReference type="Pfam" id="PF03729">
    <property type="entry name" value="DUF308"/>
    <property type="match status" value="1"/>
</dbReference>